<dbReference type="Ensembl" id="ENSNMLT00000029849.1">
    <property type="protein sequence ID" value="ENSNMLP00000026711.1"/>
    <property type="gene ID" value="ENSNMLG00000017025.1"/>
</dbReference>
<dbReference type="InterPro" id="IPR023210">
    <property type="entry name" value="NADP_OxRdtase_dom"/>
</dbReference>
<dbReference type="PANTHER" id="PTHR11732">
    <property type="entry name" value="ALDO/KETO REDUCTASE"/>
    <property type="match status" value="1"/>
</dbReference>
<keyword evidence="3" id="KW-1185">Reference proteome</keyword>
<dbReference type="AlphaFoldDB" id="A0A8C6TU74"/>
<name>A0A8C6TU74_9GOBI</name>
<evidence type="ECO:0000313" key="2">
    <source>
        <dbReference type="Ensembl" id="ENSNMLP00000026711.1"/>
    </source>
</evidence>
<dbReference type="SUPFAM" id="SSF51430">
    <property type="entry name" value="NAD(P)-linked oxidoreductase"/>
    <property type="match status" value="1"/>
</dbReference>
<sequence>MSTLSVKLNNGADMPIVGLGTWRVSGYKLSYRHHDGAYVYQNGDEVGAGIHAMIEQGKVKREELFIVSKLWNTFHLPSLVRKACEKTHSDLKLDYVDLRCRIPPPTVYCPTTTYCPNKDI</sequence>
<accession>A0A8C6TU74</accession>
<reference evidence="2" key="1">
    <citation type="submission" date="2025-08" db="UniProtKB">
        <authorList>
            <consortium name="Ensembl"/>
        </authorList>
    </citation>
    <scope>IDENTIFICATION</scope>
</reference>
<proteinExistence type="predicted"/>
<dbReference type="Pfam" id="PF00248">
    <property type="entry name" value="Aldo_ket_red"/>
    <property type="match status" value="1"/>
</dbReference>
<dbReference type="Proteomes" id="UP000694523">
    <property type="component" value="Unplaced"/>
</dbReference>
<organism evidence="2 3">
    <name type="scientific">Neogobius melanostomus</name>
    <name type="common">round goby</name>
    <dbReference type="NCBI Taxonomy" id="47308"/>
    <lineage>
        <taxon>Eukaryota</taxon>
        <taxon>Metazoa</taxon>
        <taxon>Chordata</taxon>
        <taxon>Craniata</taxon>
        <taxon>Vertebrata</taxon>
        <taxon>Euteleostomi</taxon>
        <taxon>Actinopterygii</taxon>
        <taxon>Neopterygii</taxon>
        <taxon>Teleostei</taxon>
        <taxon>Neoteleostei</taxon>
        <taxon>Acanthomorphata</taxon>
        <taxon>Gobiaria</taxon>
        <taxon>Gobiiformes</taxon>
        <taxon>Gobioidei</taxon>
        <taxon>Gobiidae</taxon>
        <taxon>Benthophilinae</taxon>
        <taxon>Neogobiini</taxon>
        <taxon>Neogobius</taxon>
    </lineage>
</organism>
<evidence type="ECO:0000313" key="3">
    <source>
        <dbReference type="Proteomes" id="UP000694523"/>
    </source>
</evidence>
<evidence type="ECO:0000259" key="1">
    <source>
        <dbReference type="Pfam" id="PF00248"/>
    </source>
</evidence>
<dbReference type="Gene3D" id="3.20.20.100">
    <property type="entry name" value="NADP-dependent oxidoreductase domain"/>
    <property type="match status" value="1"/>
</dbReference>
<dbReference type="InterPro" id="IPR036812">
    <property type="entry name" value="NAD(P)_OxRdtase_dom_sf"/>
</dbReference>
<reference evidence="2" key="2">
    <citation type="submission" date="2025-09" db="UniProtKB">
        <authorList>
            <consortium name="Ensembl"/>
        </authorList>
    </citation>
    <scope>IDENTIFICATION</scope>
</reference>
<dbReference type="PRINTS" id="PR00069">
    <property type="entry name" value="ALDKETRDTASE"/>
</dbReference>
<feature type="domain" description="NADP-dependent oxidoreductase" evidence="1">
    <location>
        <begin position="28"/>
        <end position="98"/>
    </location>
</feature>
<dbReference type="InterPro" id="IPR020471">
    <property type="entry name" value="AKR"/>
</dbReference>
<protein>
    <recommendedName>
        <fullName evidence="1">NADP-dependent oxidoreductase domain-containing protein</fullName>
    </recommendedName>
</protein>
<dbReference type="GO" id="GO:0016491">
    <property type="term" value="F:oxidoreductase activity"/>
    <property type="evidence" value="ECO:0007669"/>
    <property type="project" value="InterPro"/>
</dbReference>